<keyword evidence="1" id="KW-0430">Lectin</keyword>
<dbReference type="InterPro" id="IPR033989">
    <property type="entry name" value="CD209-like_CTLD"/>
</dbReference>
<reference evidence="7" key="1">
    <citation type="submission" date="2025-08" db="UniProtKB">
        <authorList>
            <consortium name="RefSeq"/>
        </authorList>
    </citation>
    <scope>IDENTIFICATION</scope>
    <source>
        <strain evidence="7">Wakin</strain>
        <tissue evidence="7">Muscle</tissue>
    </source>
</reference>
<dbReference type="InterPro" id="IPR016186">
    <property type="entry name" value="C-type_lectin-like/link_sf"/>
</dbReference>
<gene>
    <name evidence="7" type="primary">LOC113110311</name>
</gene>
<sequence>MHRENGQRADDVYINIDTVNRQSGKEIADCNTTRIQSSGLPGSDCVKMLSSRAAEVCLLLLCVLLLTAILVLCVLFTRERQLPNNSNFTEERGQLLTKMIDLIQLNVQLVQEKHELTTFFQDGWIYYQFSLYYVSTEMKNWTESRRYCTERGADLVIINNSQKQELVKKISCGAQTWIGLTDDDVNGTWTWVDGSTLTSGFWRPDEPNGHLRENCTVTHSSGWADYSCTILFKWICEKKHFK</sequence>
<dbReference type="SMART" id="SM00034">
    <property type="entry name" value="CLECT"/>
    <property type="match status" value="1"/>
</dbReference>
<evidence type="ECO:0000256" key="3">
    <source>
        <dbReference type="ARBA" id="ARBA00023180"/>
    </source>
</evidence>
<keyword evidence="3" id="KW-0325">Glycoprotein</keyword>
<proteinExistence type="predicted"/>
<evidence type="ECO:0000256" key="4">
    <source>
        <dbReference type="SAM" id="Phobius"/>
    </source>
</evidence>
<dbReference type="InterPro" id="IPR018378">
    <property type="entry name" value="C-type_lectin_CS"/>
</dbReference>
<dbReference type="InterPro" id="IPR052309">
    <property type="entry name" value="C-type_Lectin_Domain_Fam1"/>
</dbReference>
<dbReference type="CDD" id="cd03590">
    <property type="entry name" value="CLECT_DC-SIGN_like"/>
    <property type="match status" value="1"/>
</dbReference>
<dbReference type="InterPro" id="IPR016187">
    <property type="entry name" value="CTDL_fold"/>
</dbReference>
<dbReference type="PANTHER" id="PTHR46490:SF6">
    <property type="entry name" value="ASIALOGLYCOPROTEIN RECEPTOR 1-LIKE-RELATED"/>
    <property type="match status" value="1"/>
</dbReference>
<dbReference type="GO" id="GO:0030246">
    <property type="term" value="F:carbohydrate binding"/>
    <property type="evidence" value="ECO:0007669"/>
    <property type="project" value="UniProtKB-KW"/>
</dbReference>
<dbReference type="PROSITE" id="PS50041">
    <property type="entry name" value="C_TYPE_LECTIN_2"/>
    <property type="match status" value="1"/>
</dbReference>
<protein>
    <submittedName>
        <fullName evidence="7">CD209 antigen-like protein C</fullName>
    </submittedName>
</protein>
<dbReference type="GeneID" id="113110311"/>
<evidence type="ECO:0000259" key="5">
    <source>
        <dbReference type="PROSITE" id="PS50041"/>
    </source>
</evidence>
<keyword evidence="6" id="KW-1185">Reference proteome</keyword>
<organism evidence="6 7">
    <name type="scientific">Carassius auratus</name>
    <name type="common">Goldfish</name>
    <dbReference type="NCBI Taxonomy" id="7957"/>
    <lineage>
        <taxon>Eukaryota</taxon>
        <taxon>Metazoa</taxon>
        <taxon>Chordata</taxon>
        <taxon>Craniata</taxon>
        <taxon>Vertebrata</taxon>
        <taxon>Euteleostomi</taxon>
        <taxon>Actinopterygii</taxon>
        <taxon>Neopterygii</taxon>
        <taxon>Teleostei</taxon>
        <taxon>Ostariophysi</taxon>
        <taxon>Cypriniformes</taxon>
        <taxon>Cyprinidae</taxon>
        <taxon>Cyprininae</taxon>
        <taxon>Carassius</taxon>
    </lineage>
</organism>
<name>A0A6P6Q9I8_CARAU</name>
<dbReference type="OrthoDB" id="8950604at2759"/>
<evidence type="ECO:0000256" key="1">
    <source>
        <dbReference type="ARBA" id="ARBA00022734"/>
    </source>
</evidence>
<dbReference type="KEGG" id="caua:113110311"/>
<dbReference type="InterPro" id="IPR001304">
    <property type="entry name" value="C-type_lectin-like"/>
</dbReference>
<keyword evidence="2" id="KW-1015">Disulfide bond</keyword>
<dbReference type="Pfam" id="PF00059">
    <property type="entry name" value="Lectin_C"/>
    <property type="match status" value="1"/>
</dbReference>
<dbReference type="PROSITE" id="PS00615">
    <property type="entry name" value="C_TYPE_LECTIN_1"/>
    <property type="match status" value="1"/>
</dbReference>
<accession>A0A6P6Q9I8</accession>
<dbReference type="PANTHER" id="PTHR46490">
    <property type="entry name" value="C-TYPE LECTIN DOMAIN FAMILY 12 MEMBER A-RELATED"/>
    <property type="match status" value="1"/>
</dbReference>
<dbReference type="Gene3D" id="3.10.100.10">
    <property type="entry name" value="Mannose-Binding Protein A, subunit A"/>
    <property type="match status" value="1"/>
</dbReference>
<dbReference type="Proteomes" id="UP000515129">
    <property type="component" value="Chromosome 10"/>
</dbReference>
<keyword evidence="4" id="KW-0812">Transmembrane</keyword>
<feature type="domain" description="C-type lectin" evidence="5">
    <location>
        <begin position="127"/>
        <end position="237"/>
    </location>
</feature>
<dbReference type="AlphaFoldDB" id="A0A6P6Q9I8"/>
<dbReference type="RefSeq" id="XP_026130209.1">
    <property type="nucleotide sequence ID" value="XM_026274424.1"/>
</dbReference>
<keyword evidence="4" id="KW-1133">Transmembrane helix</keyword>
<feature type="transmembrane region" description="Helical" evidence="4">
    <location>
        <begin position="56"/>
        <end position="77"/>
    </location>
</feature>
<evidence type="ECO:0000313" key="7">
    <source>
        <dbReference type="RefSeq" id="XP_026130209.1"/>
    </source>
</evidence>
<evidence type="ECO:0000313" key="6">
    <source>
        <dbReference type="Proteomes" id="UP000515129"/>
    </source>
</evidence>
<evidence type="ECO:0000256" key="2">
    <source>
        <dbReference type="ARBA" id="ARBA00023157"/>
    </source>
</evidence>
<keyword evidence="4" id="KW-0472">Membrane</keyword>
<dbReference type="SUPFAM" id="SSF56436">
    <property type="entry name" value="C-type lectin-like"/>
    <property type="match status" value="1"/>
</dbReference>